<dbReference type="InterPro" id="IPR039076">
    <property type="entry name" value="DivIC"/>
</dbReference>
<organism evidence="1 2">
    <name type="scientific">Paenibacillus piri</name>
    <dbReference type="NCBI Taxonomy" id="2547395"/>
    <lineage>
        <taxon>Bacteria</taxon>
        <taxon>Bacillati</taxon>
        <taxon>Bacillota</taxon>
        <taxon>Bacilli</taxon>
        <taxon>Bacillales</taxon>
        <taxon>Paenibacillaceae</taxon>
        <taxon>Paenibacillus</taxon>
    </lineage>
</organism>
<dbReference type="Pfam" id="PF04977">
    <property type="entry name" value="DivIC"/>
    <property type="match status" value="1"/>
</dbReference>
<dbReference type="PANTHER" id="PTHR40027">
    <property type="entry name" value="CELL DIVISION PROTEIN DIVIC"/>
    <property type="match status" value="1"/>
</dbReference>
<keyword evidence="2" id="KW-1185">Reference proteome</keyword>
<dbReference type="PANTHER" id="PTHR40027:SF1">
    <property type="entry name" value="CELL DIVISION PROTEIN DIVIC"/>
    <property type="match status" value="1"/>
</dbReference>
<comment type="caution">
    <text evidence="1">The sequence shown here is derived from an EMBL/GenBank/DDBJ whole genome shotgun (WGS) entry which is preliminary data.</text>
</comment>
<evidence type="ECO:0000313" key="1">
    <source>
        <dbReference type="EMBL" id="TDF91583.1"/>
    </source>
</evidence>
<gene>
    <name evidence="1" type="ORF">E1757_32125</name>
</gene>
<proteinExistence type="predicted"/>
<dbReference type="EMBL" id="SMRT01000026">
    <property type="protein sequence ID" value="TDF91583.1"/>
    <property type="molecule type" value="Genomic_DNA"/>
</dbReference>
<dbReference type="InterPro" id="IPR007060">
    <property type="entry name" value="FtsL/DivIC"/>
</dbReference>
<protein>
    <submittedName>
        <fullName evidence="1">Septum formation initiator family protein</fullName>
    </submittedName>
</protein>
<dbReference type="RefSeq" id="WP_133235980.1">
    <property type="nucleotide sequence ID" value="NZ_SMRT01000026.1"/>
</dbReference>
<sequence>MSSASKASSSAKPSNKGSYRRRRLVMIVLGCFLSWAGVTLWNQIGKINDRGEKVAALEEKLNEAKLINENTKREVVRLNDPEYVEQKIRKELHYIKQGEILFYVPKEQKK</sequence>
<reference evidence="1 2" key="1">
    <citation type="submission" date="2019-03" db="EMBL/GenBank/DDBJ databases">
        <title>This is whole genome sequence of Paenibacillus sp MS74 strain.</title>
        <authorList>
            <person name="Trinh H.N."/>
        </authorList>
    </citation>
    <scope>NUCLEOTIDE SEQUENCE [LARGE SCALE GENOMIC DNA]</scope>
    <source>
        <strain evidence="1 2">MS74</strain>
    </source>
</reference>
<accession>A0A4R5K8X2</accession>
<dbReference type="AlphaFoldDB" id="A0A4R5K8X2"/>
<name>A0A4R5K8X2_9BACL</name>
<dbReference type="OrthoDB" id="2382043at2"/>
<dbReference type="GO" id="GO:0051301">
    <property type="term" value="P:cell division"/>
    <property type="evidence" value="ECO:0007669"/>
    <property type="project" value="InterPro"/>
</dbReference>
<dbReference type="Proteomes" id="UP000295636">
    <property type="component" value="Unassembled WGS sequence"/>
</dbReference>
<evidence type="ECO:0000313" key="2">
    <source>
        <dbReference type="Proteomes" id="UP000295636"/>
    </source>
</evidence>